<keyword evidence="2" id="KW-1185">Reference proteome</keyword>
<dbReference type="Proteomes" id="UP000053593">
    <property type="component" value="Unassembled WGS sequence"/>
</dbReference>
<reference evidence="1 2" key="1">
    <citation type="submission" date="2014-04" db="EMBL/GenBank/DDBJ databases">
        <title>Evolutionary Origins and Diversification of the Mycorrhizal Mutualists.</title>
        <authorList>
            <consortium name="DOE Joint Genome Institute"/>
            <consortium name="Mycorrhizal Genomics Consortium"/>
            <person name="Kohler A."/>
            <person name="Kuo A."/>
            <person name="Nagy L.G."/>
            <person name="Floudas D."/>
            <person name="Copeland A."/>
            <person name="Barry K.W."/>
            <person name="Cichocki N."/>
            <person name="Veneault-Fourrey C."/>
            <person name="LaButti K."/>
            <person name="Lindquist E.A."/>
            <person name="Lipzen A."/>
            <person name="Lundell T."/>
            <person name="Morin E."/>
            <person name="Murat C."/>
            <person name="Riley R."/>
            <person name="Ohm R."/>
            <person name="Sun H."/>
            <person name="Tunlid A."/>
            <person name="Henrissat B."/>
            <person name="Grigoriev I.V."/>
            <person name="Hibbett D.S."/>
            <person name="Martin F."/>
        </authorList>
    </citation>
    <scope>NUCLEOTIDE SEQUENCE [LARGE SCALE GENOMIC DNA]</scope>
    <source>
        <strain evidence="1 2">FD-317 M1</strain>
    </source>
</reference>
<proteinExistence type="predicted"/>
<organism evidence="1 2">
    <name type="scientific">Collybiopsis luxurians FD-317 M1</name>
    <dbReference type="NCBI Taxonomy" id="944289"/>
    <lineage>
        <taxon>Eukaryota</taxon>
        <taxon>Fungi</taxon>
        <taxon>Dikarya</taxon>
        <taxon>Basidiomycota</taxon>
        <taxon>Agaricomycotina</taxon>
        <taxon>Agaricomycetes</taxon>
        <taxon>Agaricomycetidae</taxon>
        <taxon>Agaricales</taxon>
        <taxon>Marasmiineae</taxon>
        <taxon>Omphalotaceae</taxon>
        <taxon>Collybiopsis</taxon>
        <taxon>Collybiopsis luxurians</taxon>
    </lineage>
</organism>
<dbReference type="InterPro" id="IPR040521">
    <property type="entry name" value="KDZ"/>
</dbReference>
<dbReference type="EMBL" id="KN834814">
    <property type="protein sequence ID" value="KIK54684.1"/>
    <property type="molecule type" value="Genomic_DNA"/>
</dbReference>
<dbReference type="HOGENOM" id="CLU_003703_5_2_1"/>
<evidence type="ECO:0000313" key="1">
    <source>
        <dbReference type="EMBL" id="KIK54684.1"/>
    </source>
</evidence>
<name>A0A0D0BXX2_9AGAR</name>
<accession>A0A0D0BXX2</accession>
<feature type="non-terminal residue" evidence="1">
    <location>
        <position position="110"/>
    </location>
</feature>
<evidence type="ECO:0000313" key="2">
    <source>
        <dbReference type="Proteomes" id="UP000053593"/>
    </source>
</evidence>
<sequence length="110" mass="12837">ACNFCLSYDCNCQYCVNLRSQFQTSFAKYVPLIECICCSIPTLHIEDHKDDCKYTFNSAYMPNSGHFHGKTAEQPWVELNQLAGSVRQMNTGHQIGVLLFHYRYWNWTKI</sequence>
<dbReference type="AlphaFoldDB" id="A0A0D0BXX2"/>
<dbReference type="Pfam" id="PF18758">
    <property type="entry name" value="KDZ"/>
    <property type="match status" value="1"/>
</dbReference>
<dbReference type="OrthoDB" id="3257768at2759"/>
<gene>
    <name evidence="1" type="ORF">GYMLUDRAFT_120838</name>
</gene>
<feature type="non-terminal residue" evidence="1">
    <location>
        <position position="1"/>
    </location>
</feature>
<protein>
    <submittedName>
        <fullName evidence="1">Uncharacterized protein</fullName>
    </submittedName>
</protein>